<dbReference type="PANTHER" id="PTHR32552">
    <property type="entry name" value="FERRICHROME IRON RECEPTOR-RELATED"/>
    <property type="match status" value="1"/>
</dbReference>
<dbReference type="SUPFAM" id="SSF56935">
    <property type="entry name" value="Porins"/>
    <property type="match status" value="1"/>
</dbReference>
<dbReference type="AlphaFoldDB" id="A0A2S0MEE8"/>
<evidence type="ECO:0000256" key="14">
    <source>
        <dbReference type="PROSITE-ProRule" id="PRU01360"/>
    </source>
</evidence>
<sequence length="729" mass="77891">MPHEYIKKIAAGACCTGAGGLLGLKSLGRSCAAACLGTLLAAPGHAQTAPTPTPTPAEPNTSLDEVVISAGRQAQKSFDVPAAVQSVDQATIDQAGPRVNLSESLNRVPGITVLNRQNYAQDLQLSIRGSGARSAFGIRGARVIVDGIPATMPDGQGQASTISLPSAARLEVLRGPMALLYGNSSAGVVQVFTADGPARPTVTGTVDVAPNGLLRLGAQAAGQQGRLNYVLDVSDFRTDGWRDNSAARRRHLNAKLRIDLDERTRLTLVANVFDQPQSGDALGLTRAQMQANPRQADARSTEYQAGKSVSQAQLGAVLSHRPDADTEITARAYYGQRDLDNRLSIPLSAQTAPTAAGGIVDLDRSYSGLGLAFSHGMAMGQGRLRLTAGLELEQMREHRRGYINNLGARGDLKRDEDDTAQSTGLYAQGDWAINEQWSAVAGLRASRIDLRVRDHFIRPGNPDDSGRTRFNAMQPMLGITRHLGENTNVYANVGRGFDTPTLAEMGYRAGGSGPNLDLRAARSTHAEVGLKTRLSDTQRLDVALFHIRTQGELVVAASSGGRSIYANAGRTTRSGVEVAYTAQFTPEWRAHLALSTLNARFADAFSSGGATVPKGNRIPGTMERTLFAEVAWQPKAWPGFNAALEAMHLGRMAVDDSNSDRTSPATVFNLRLGWQQRAGGWTLREYLRVDNLGDKRYVGSVIVNDGNGRFFEPAPGRQWAVGVSASYAF</sequence>
<evidence type="ECO:0000256" key="6">
    <source>
        <dbReference type="ARBA" id="ARBA00022692"/>
    </source>
</evidence>
<gene>
    <name evidence="18" type="ORF">C6570_08110</name>
</gene>
<keyword evidence="8" id="KW-0408">Iron</keyword>
<dbReference type="Proteomes" id="UP000239709">
    <property type="component" value="Chromosome"/>
</dbReference>
<evidence type="ECO:0000313" key="19">
    <source>
        <dbReference type="Proteomes" id="UP000239709"/>
    </source>
</evidence>
<accession>A0A2S0MEE8</accession>
<evidence type="ECO:0000256" key="11">
    <source>
        <dbReference type="ARBA" id="ARBA00023136"/>
    </source>
</evidence>
<dbReference type="CDD" id="cd01347">
    <property type="entry name" value="ligand_gated_channel"/>
    <property type="match status" value="1"/>
</dbReference>
<dbReference type="OrthoDB" id="9760620at2"/>
<evidence type="ECO:0000256" key="10">
    <source>
        <dbReference type="ARBA" id="ARBA00023077"/>
    </source>
</evidence>
<dbReference type="GO" id="GO:0009279">
    <property type="term" value="C:cell outer membrane"/>
    <property type="evidence" value="ECO:0007669"/>
    <property type="project" value="UniProtKB-SubCell"/>
</dbReference>
<feature type="domain" description="TonB-dependent receptor-like beta-barrel" evidence="16">
    <location>
        <begin position="273"/>
        <end position="692"/>
    </location>
</feature>
<comment type="subcellular location">
    <subcellularLocation>
        <location evidence="1 14">Cell outer membrane</location>
        <topology evidence="1 14">Multi-pass membrane protein</topology>
    </subcellularLocation>
</comment>
<dbReference type="Gene3D" id="2.170.130.10">
    <property type="entry name" value="TonB-dependent receptor, plug domain"/>
    <property type="match status" value="1"/>
</dbReference>
<dbReference type="PROSITE" id="PS52016">
    <property type="entry name" value="TONB_DEPENDENT_REC_3"/>
    <property type="match status" value="1"/>
</dbReference>
<keyword evidence="9" id="KW-0406">Ion transport</keyword>
<feature type="domain" description="TonB-dependent receptor plug" evidence="17">
    <location>
        <begin position="78"/>
        <end position="188"/>
    </location>
</feature>
<keyword evidence="5" id="KW-0410">Iron transport</keyword>
<dbReference type="InterPro" id="IPR037066">
    <property type="entry name" value="Plug_dom_sf"/>
</dbReference>
<keyword evidence="6 14" id="KW-0812">Transmembrane</keyword>
<dbReference type="InterPro" id="IPR012910">
    <property type="entry name" value="Plug_dom"/>
</dbReference>
<dbReference type="InterPro" id="IPR036942">
    <property type="entry name" value="Beta-barrel_TonB_sf"/>
</dbReference>
<keyword evidence="12" id="KW-0675">Receptor</keyword>
<dbReference type="PANTHER" id="PTHR32552:SF68">
    <property type="entry name" value="FERRICHROME OUTER MEMBRANE TRANSPORTER_PHAGE RECEPTOR"/>
    <property type="match status" value="1"/>
</dbReference>
<evidence type="ECO:0000256" key="9">
    <source>
        <dbReference type="ARBA" id="ARBA00023065"/>
    </source>
</evidence>
<evidence type="ECO:0000256" key="15">
    <source>
        <dbReference type="RuleBase" id="RU003357"/>
    </source>
</evidence>
<dbReference type="InterPro" id="IPR039426">
    <property type="entry name" value="TonB-dep_rcpt-like"/>
</dbReference>
<evidence type="ECO:0000259" key="16">
    <source>
        <dbReference type="Pfam" id="PF00593"/>
    </source>
</evidence>
<comment type="similarity">
    <text evidence="2 14 15">Belongs to the TonB-dependent receptor family.</text>
</comment>
<evidence type="ECO:0000256" key="5">
    <source>
        <dbReference type="ARBA" id="ARBA00022496"/>
    </source>
</evidence>
<keyword evidence="4 14" id="KW-1134">Transmembrane beta strand</keyword>
<evidence type="ECO:0000256" key="3">
    <source>
        <dbReference type="ARBA" id="ARBA00022448"/>
    </source>
</evidence>
<evidence type="ECO:0000256" key="7">
    <source>
        <dbReference type="ARBA" id="ARBA00022729"/>
    </source>
</evidence>
<evidence type="ECO:0000256" key="1">
    <source>
        <dbReference type="ARBA" id="ARBA00004571"/>
    </source>
</evidence>
<dbReference type="KEGG" id="otk:C6570_08110"/>
<evidence type="ECO:0000256" key="8">
    <source>
        <dbReference type="ARBA" id="ARBA00023004"/>
    </source>
</evidence>
<dbReference type="GO" id="GO:0015344">
    <property type="term" value="F:siderophore uptake transmembrane transporter activity"/>
    <property type="evidence" value="ECO:0007669"/>
    <property type="project" value="TreeGrafter"/>
</dbReference>
<dbReference type="Pfam" id="PF07715">
    <property type="entry name" value="Plug"/>
    <property type="match status" value="1"/>
</dbReference>
<keyword evidence="11 14" id="KW-0472">Membrane</keyword>
<organism evidence="18 19">
    <name type="scientific">Ottowia oryzae</name>
    <dbReference type="NCBI Taxonomy" id="2109914"/>
    <lineage>
        <taxon>Bacteria</taxon>
        <taxon>Pseudomonadati</taxon>
        <taxon>Pseudomonadota</taxon>
        <taxon>Betaproteobacteria</taxon>
        <taxon>Burkholderiales</taxon>
        <taxon>Comamonadaceae</taxon>
        <taxon>Ottowia</taxon>
    </lineage>
</organism>
<evidence type="ECO:0000256" key="13">
    <source>
        <dbReference type="ARBA" id="ARBA00023237"/>
    </source>
</evidence>
<keyword evidence="13 14" id="KW-0998">Cell outer membrane</keyword>
<reference evidence="18 19" key="1">
    <citation type="submission" date="2018-03" db="EMBL/GenBank/DDBJ databases">
        <title>Genome sequencing of Ottowia sp.</title>
        <authorList>
            <person name="Kim S.-J."/>
            <person name="Heo J."/>
            <person name="Kwon S.-W."/>
        </authorList>
    </citation>
    <scope>NUCLEOTIDE SEQUENCE [LARGE SCALE GENOMIC DNA]</scope>
    <source>
        <strain evidence="18 19">KADR8-3</strain>
    </source>
</reference>
<protein>
    <recommendedName>
        <fullName evidence="20">TonB-dependent receptor</fullName>
    </recommendedName>
</protein>
<name>A0A2S0MEE8_9BURK</name>
<dbReference type="EMBL" id="CP027666">
    <property type="protein sequence ID" value="AVO34206.1"/>
    <property type="molecule type" value="Genomic_DNA"/>
</dbReference>
<keyword evidence="7" id="KW-0732">Signal</keyword>
<evidence type="ECO:0008006" key="20">
    <source>
        <dbReference type="Google" id="ProtNLM"/>
    </source>
</evidence>
<evidence type="ECO:0000313" key="18">
    <source>
        <dbReference type="EMBL" id="AVO34206.1"/>
    </source>
</evidence>
<evidence type="ECO:0000256" key="4">
    <source>
        <dbReference type="ARBA" id="ARBA00022452"/>
    </source>
</evidence>
<evidence type="ECO:0000259" key="17">
    <source>
        <dbReference type="Pfam" id="PF07715"/>
    </source>
</evidence>
<dbReference type="Gene3D" id="2.40.170.20">
    <property type="entry name" value="TonB-dependent receptor, beta-barrel domain"/>
    <property type="match status" value="1"/>
</dbReference>
<keyword evidence="3 14" id="KW-0813">Transport</keyword>
<keyword evidence="10 15" id="KW-0798">TonB box</keyword>
<proteinExistence type="inferred from homology"/>
<dbReference type="InterPro" id="IPR000531">
    <property type="entry name" value="Beta-barrel_TonB"/>
</dbReference>
<evidence type="ECO:0000256" key="12">
    <source>
        <dbReference type="ARBA" id="ARBA00023170"/>
    </source>
</evidence>
<keyword evidence="19" id="KW-1185">Reference proteome</keyword>
<dbReference type="Pfam" id="PF00593">
    <property type="entry name" value="TonB_dep_Rec_b-barrel"/>
    <property type="match status" value="1"/>
</dbReference>
<evidence type="ECO:0000256" key="2">
    <source>
        <dbReference type="ARBA" id="ARBA00009810"/>
    </source>
</evidence>